<dbReference type="EMBL" id="DVHM01000183">
    <property type="protein sequence ID" value="HIR71721.1"/>
    <property type="molecule type" value="Genomic_DNA"/>
</dbReference>
<comment type="caution">
    <text evidence="2">The sequence shown here is derived from an EMBL/GenBank/DDBJ whole genome shotgun (WGS) entry which is preliminary data.</text>
</comment>
<feature type="domain" description="HD" evidence="1">
    <location>
        <begin position="21"/>
        <end position="112"/>
    </location>
</feature>
<dbReference type="InterPro" id="IPR006674">
    <property type="entry name" value="HD_domain"/>
</dbReference>
<dbReference type="Proteomes" id="UP000823912">
    <property type="component" value="Unassembled WGS sequence"/>
</dbReference>
<dbReference type="AlphaFoldDB" id="A0A9D1EBZ0"/>
<evidence type="ECO:0000313" key="3">
    <source>
        <dbReference type="Proteomes" id="UP000823912"/>
    </source>
</evidence>
<dbReference type="InterPro" id="IPR003607">
    <property type="entry name" value="HD/PDEase_dom"/>
</dbReference>
<reference evidence="2" key="2">
    <citation type="journal article" date="2021" name="PeerJ">
        <title>Extensive microbial diversity within the chicken gut microbiome revealed by metagenomics and culture.</title>
        <authorList>
            <person name="Gilroy R."/>
            <person name="Ravi A."/>
            <person name="Getino M."/>
            <person name="Pursley I."/>
            <person name="Horton D.L."/>
            <person name="Alikhan N.F."/>
            <person name="Baker D."/>
            <person name="Gharbi K."/>
            <person name="Hall N."/>
            <person name="Watson M."/>
            <person name="Adriaenssens E.M."/>
            <person name="Foster-Nyarko E."/>
            <person name="Jarju S."/>
            <person name="Secka A."/>
            <person name="Antonio M."/>
            <person name="Oren A."/>
            <person name="Chaudhuri R.R."/>
            <person name="La Ragione R."/>
            <person name="Hildebrand F."/>
            <person name="Pallen M.J."/>
        </authorList>
    </citation>
    <scope>NUCLEOTIDE SEQUENCE</scope>
    <source>
        <strain evidence="2">ChiSjej5B23-6657</strain>
    </source>
</reference>
<evidence type="ECO:0000259" key="1">
    <source>
        <dbReference type="Pfam" id="PF01966"/>
    </source>
</evidence>
<name>A0A9D1EBZ0_9FIRM</name>
<gene>
    <name evidence="2" type="ORF">IAA55_10655</name>
</gene>
<dbReference type="Pfam" id="PF01966">
    <property type="entry name" value="HD"/>
    <property type="match status" value="1"/>
</dbReference>
<accession>A0A9D1EBZ0</accession>
<dbReference type="Gene3D" id="1.10.3210.10">
    <property type="entry name" value="Hypothetical protein af1432"/>
    <property type="match status" value="1"/>
</dbReference>
<organism evidence="2 3">
    <name type="scientific">Candidatus Pullilachnospira gallistercoris</name>
    <dbReference type="NCBI Taxonomy" id="2840911"/>
    <lineage>
        <taxon>Bacteria</taxon>
        <taxon>Bacillati</taxon>
        <taxon>Bacillota</taxon>
        <taxon>Clostridia</taxon>
        <taxon>Lachnospirales</taxon>
        <taxon>Lachnospiraceae</taxon>
        <taxon>Lachnospiraceae incertae sedis</taxon>
        <taxon>Candidatus Pullilachnospira</taxon>
    </lineage>
</organism>
<sequence length="166" mass="18840">MNVSQIMCKMIAYSQGNHHDINHLMKVYAYARTIGVCEGVSRREQEIIEIAAILHDIACPLCREKYGNTNGKYQEKEGTVLAREFLADCGLPEDMAERIVYLVGHHHTLTDVDGMDYQILIEADYLVNADESHYSQENIRHTMETVFRTATGISLLQSAFLDFSIP</sequence>
<dbReference type="CDD" id="cd00077">
    <property type="entry name" value="HDc"/>
    <property type="match status" value="1"/>
</dbReference>
<proteinExistence type="predicted"/>
<evidence type="ECO:0000313" key="2">
    <source>
        <dbReference type="EMBL" id="HIR71721.1"/>
    </source>
</evidence>
<reference evidence="2" key="1">
    <citation type="submission" date="2020-10" db="EMBL/GenBank/DDBJ databases">
        <authorList>
            <person name="Gilroy R."/>
        </authorList>
    </citation>
    <scope>NUCLEOTIDE SEQUENCE</scope>
    <source>
        <strain evidence="2">ChiSjej5B23-6657</strain>
    </source>
</reference>
<dbReference type="SUPFAM" id="SSF109604">
    <property type="entry name" value="HD-domain/PDEase-like"/>
    <property type="match status" value="1"/>
</dbReference>
<protein>
    <submittedName>
        <fullName evidence="2">HD domain-containing protein</fullName>
    </submittedName>
</protein>